<dbReference type="InterPro" id="IPR002060">
    <property type="entry name" value="Squ/phyt_synthse"/>
</dbReference>
<dbReference type="PANTHER" id="PTHR31480">
    <property type="entry name" value="BIFUNCTIONAL LYCOPENE CYCLASE/PHYTOENE SYNTHASE"/>
    <property type="match status" value="1"/>
</dbReference>
<dbReference type="GO" id="GO:0016765">
    <property type="term" value="F:transferase activity, transferring alkyl or aryl (other than methyl) groups"/>
    <property type="evidence" value="ECO:0007669"/>
    <property type="project" value="UniProtKB-ARBA"/>
</dbReference>
<protein>
    <submittedName>
        <fullName evidence="1">Phytoene synthase</fullName>
    </submittedName>
</protein>
<dbReference type="InterPro" id="IPR008949">
    <property type="entry name" value="Isoprenoid_synthase_dom_sf"/>
</dbReference>
<sequence length="294" mass="32287">MDVPPRPEALTAAFAHCDAAVREGDKDRWLASLFAPEDRRADLLALYAFNLEVASVRERVREALPGEVRLQWWRDVLEGAGRGDVQSHPVAAALLDVVQRHRLSVAPLVALIDARVADLYDDLFPTVGDLEGYCGETSSAVMQMAALILCGGDDPRSADLAGHAGIAYAVAGMLRSFAPLAAAGRVQLPAEMLEAQGVTREDIVARRKPEAVRLVRNEAIALARRHLAAAEAAMSGADRRTLAAFVGLATVGPRLDRLSRHTDPFAPAPDLPQWRRQWAMWRWARRWARQDRRA</sequence>
<gene>
    <name evidence="1" type="ORF">C8P69_10416</name>
</gene>
<evidence type="ECO:0000313" key="1">
    <source>
        <dbReference type="EMBL" id="PTM56970.1"/>
    </source>
</evidence>
<reference evidence="1 2" key="1">
    <citation type="submission" date="2018-04" db="EMBL/GenBank/DDBJ databases">
        <title>Genomic Encyclopedia of Archaeal and Bacterial Type Strains, Phase II (KMG-II): from individual species to whole genera.</title>
        <authorList>
            <person name="Goeker M."/>
        </authorList>
    </citation>
    <scope>NUCLEOTIDE SEQUENCE [LARGE SCALE GENOMIC DNA]</scope>
    <source>
        <strain evidence="1 2">DSM 25521</strain>
    </source>
</reference>
<dbReference type="Gene3D" id="1.10.600.10">
    <property type="entry name" value="Farnesyl Diphosphate Synthase"/>
    <property type="match status" value="1"/>
</dbReference>
<dbReference type="OrthoDB" id="9814909at2"/>
<organism evidence="1 2">
    <name type="scientific">Phreatobacter oligotrophus</name>
    <dbReference type="NCBI Taxonomy" id="1122261"/>
    <lineage>
        <taxon>Bacteria</taxon>
        <taxon>Pseudomonadati</taxon>
        <taxon>Pseudomonadota</taxon>
        <taxon>Alphaproteobacteria</taxon>
        <taxon>Hyphomicrobiales</taxon>
        <taxon>Phreatobacteraceae</taxon>
        <taxon>Phreatobacter</taxon>
    </lineage>
</organism>
<dbReference type="EMBL" id="PZZL01000004">
    <property type="protein sequence ID" value="PTM56970.1"/>
    <property type="molecule type" value="Genomic_DNA"/>
</dbReference>
<accession>A0A2T4Z508</accession>
<comment type="caution">
    <text evidence="1">The sequence shown here is derived from an EMBL/GenBank/DDBJ whole genome shotgun (WGS) entry which is preliminary data.</text>
</comment>
<dbReference type="Pfam" id="PF00494">
    <property type="entry name" value="SQS_PSY"/>
    <property type="match status" value="1"/>
</dbReference>
<dbReference type="RefSeq" id="WP_108176624.1">
    <property type="nucleotide sequence ID" value="NZ_PZZL01000004.1"/>
</dbReference>
<dbReference type="SUPFAM" id="SSF48576">
    <property type="entry name" value="Terpenoid synthases"/>
    <property type="match status" value="1"/>
</dbReference>
<dbReference type="Proteomes" id="UP000241808">
    <property type="component" value="Unassembled WGS sequence"/>
</dbReference>
<dbReference type="AlphaFoldDB" id="A0A2T4Z508"/>
<proteinExistence type="predicted"/>
<evidence type="ECO:0000313" key="2">
    <source>
        <dbReference type="Proteomes" id="UP000241808"/>
    </source>
</evidence>
<name>A0A2T4Z508_9HYPH</name>
<keyword evidence="2" id="KW-1185">Reference proteome</keyword>